<dbReference type="InterPro" id="IPR013766">
    <property type="entry name" value="Thioredoxin_domain"/>
</dbReference>
<protein>
    <submittedName>
        <fullName evidence="4">Thioredoxin</fullName>
    </submittedName>
</protein>
<dbReference type="AlphaFoldDB" id="A0A835Z2Y2"/>
<comment type="caution">
    <text evidence="4">The sequence shown here is derived from an EMBL/GenBank/DDBJ whole genome shotgun (WGS) entry which is preliminary data.</text>
</comment>
<evidence type="ECO:0000313" key="4">
    <source>
        <dbReference type="EMBL" id="KAG5186261.1"/>
    </source>
</evidence>
<dbReference type="Proteomes" id="UP000664859">
    <property type="component" value="Unassembled WGS sequence"/>
</dbReference>
<dbReference type="PANTHER" id="PTHR46472:SF1">
    <property type="entry name" value="NUCLEOREDOXIN"/>
    <property type="match status" value="1"/>
</dbReference>
<keyword evidence="5" id="KW-1185">Reference proteome</keyword>
<feature type="compositionally biased region" description="Acidic residues" evidence="1">
    <location>
        <begin position="525"/>
        <end position="536"/>
    </location>
</feature>
<feature type="region of interest" description="Disordered" evidence="1">
    <location>
        <begin position="517"/>
        <end position="536"/>
    </location>
</feature>
<feature type="signal peptide" evidence="2">
    <location>
        <begin position="1"/>
        <end position="23"/>
    </location>
</feature>
<dbReference type="InterPro" id="IPR012336">
    <property type="entry name" value="Thioredoxin-like_fold"/>
</dbReference>
<dbReference type="CDD" id="cd02964">
    <property type="entry name" value="TryX_like_family"/>
    <property type="match status" value="1"/>
</dbReference>
<dbReference type="EMBL" id="JAFCMP010000112">
    <property type="protein sequence ID" value="KAG5186261.1"/>
    <property type="molecule type" value="Genomic_DNA"/>
</dbReference>
<dbReference type="PROSITE" id="PS51352">
    <property type="entry name" value="THIOREDOXIN_2"/>
    <property type="match status" value="1"/>
</dbReference>
<dbReference type="InterPro" id="IPR036249">
    <property type="entry name" value="Thioredoxin-like_sf"/>
</dbReference>
<dbReference type="GO" id="GO:0004791">
    <property type="term" value="F:thioredoxin-disulfide reductase (NADPH) activity"/>
    <property type="evidence" value="ECO:0007669"/>
    <property type="project" value="TreeGrafter"/>
</dbReference>
<evidence type="ECO:0000259" key="3">
    <source>
        <dbReference type="PROSITE" id="PS51352"/>
    </source>
</evidence>
<dbReference type="Pfam" id="PF13905">
    <property type="entry name" value="Thioredoxin_8"/>
    <property type="match status" value="2"/>
</dbReference>
<dbReference type="Gene3D" id="3.40.30.10">
    <property type="entry name" value="Glutaredoxin"/>
    <property type="match status" value="2"/>
</dbReference>
<gene>
    <name evidence="4" type="ORF">JKP88DRAFT_37658</name>
</gene>
<dbReference type="GO" id="GO:0031397">
    <property type="term" value="P:negative regulation of protein ubiquitination"/>
    <property type="evidence" value="ECO:0007669"/>
    <property type="project" value="TreeGrafter"/>
</dbReference>
<sequence>MKYSAAASLLLAAASSLPGLASARIHGLNHWVHRVSVRGGQSESTGSAVEDPALFGDEELAAKTFKDIMGSSLLKVADASKGVTEEVETGAALEGKHVALYFTSQAVEEQLAGANQEEGRPGFVASSIVMKSVYERAQKAGQPLEVVYVPVQDAAEKTQEAFKDMPWLSVKPDNATAINLIRKAGVSVLPSVVILDPQGKIITTDGYTNMAYFPEDFPWHNKGLRDLLGPEFERADGTKVGPEALQGKVLGLYFSADWCAPCKQFTPLLKETYEAVKAAGKELEIVYIGSDKEESEQKSYFGTMPWLAIPYGSKHRAIVPRLLGVQGLPTLLIFDENDKLITANGRMDVTKDVQTGTPGANFPWHPKPFADLSDSPEALARGPVVMLFMDGASKEDQAKLSAIAKPLAEERAAAFSAALEQGGAAVLEAPRKATFLAATEIDQLSATIRKLSGLEEIQGKWKFMKSKKDAMRPRFGLVSIIEGKRAISEETLTEEALKAFLAEFDAGALELEPFTIQEGGAEGGEGGDDADASAFQ</sequence>
<dbReference type="SUPFAM" id="SSF52833">
    <property type="entry name" value="Thioredoxin-like"/>
    <property type="match status" value="2"/>
</dbReference>
<evidence type="ECO:0000313" key="5">
    <source>
        <dbReference type="Proteomes" id="UP000664859"/>
    </source>
</evidence>
<reference evidence="4" key="1">
    <citation type="submission" date="2021-02" db="EMBL/GenBank/DDBJ databases">
        <title>First Annotated Genome of the Yellow-green Alga Tribonema minus.</title>
        <authorList>
            <person name="Mahan K.M."/>
        </authorList>
    </citation>
    <scope>NUCLEOTIDE SEQUENCE</scope>
    <source>
        <strain evidence="4">UTEX B ZZ1240</strain>
    </source>
</reference>
<feature type="domain" description="Thioredoxin" evidence="3">
    <location>
        <begin position="183"/>
        <end position="381"/>
    </location>
</feature>
<evidence type="ECO:0000256" key="2">
    <source>
        <dbReference type="SAM" id="SignalP"/>
    </source>
</evidence>
<dbReference type="GO" id="GO:0030178">
    <property type="term" value="P:negative regulation of Wnt signaling pathway"/>
    <property type="evidence" value="ECO:0007669"/>
    <property type="project" value="TreeGrafter"/>
</dbReference>
<evidence type="ECO:0000256" key="1">
    <source>
        <dbReference type="SAM" id="MobiDB-lite"/>
    </source>
</evidence>
<proteinExistence type="predicted"/>
<dbReference type="PANTHER" id="PTHR46472">
    <property type="entry name" value="NUCLEOREDOXIN"/>
    <property type="match status" value="1"/>
</dbReference>
<organism evidence="4 5">
    <name type="scientific">Tribonema minus</name>
    <dbReference type="NCBI Taxonomy" id="303371"/>
    <lineage>
        <taxon>Eukaryota</taxon>
        <taxon>Sar</taxon>
        <taxon>Stramenopiles</taxon>
        <taxon>Ochrophyta</taxon>
        <taxon>PX clade</taxon>
        <taxon>Xanthophyceae</taxon>
        <taxon>Tribonematales</taxon>
        <taxon>Tribonemataceae</taxon>
        <taxon>Tribonema</taxon>
    </lineage>
</organism>
<dbReference type="OrthoDB" id="409136at2759"/>
<feature type="chain" id="PRO_5032709769" evidence="2">
    <location>
        <begin position="24"/>
        <end position="536"/>
    </location>
</feature>
<accession>A0A835Z2Y2</accession>
<dbReference type="GO" id="GO:0005634">
    <property type="term" value="C:nucleus"/>
    <property type="evidence" value="ECO:0007669"/>
    <property type="project" value="TreeGrafter"/>
</dbReference>
<name>A0A835Z2Y2_9STRA</name>
<keyword evidence="2" id="KW-0732">Signal</keyword>